<dbReference type="Proteomes" id="UP000886268">
    <property type="component" value="Unassembled WGS sequence"/>
</dbReference>
<dbReference type="AlphaFoldDB" id="A0A7V1N3G4"/>
<proteinExistence type="predicted"/>
<dbReference type="PANTHER" id="PTHR43172:SF1">
    <property type="entry name" value="ADENYLOSUCCINATE LYASE"/>
    <property type="match status" value="1"/>
</dbReference>
<organism evidence="2">
    <name type="scientific">Desulfofervidus auxilii</name>
    <dbReference type="NCBI Taxonomy" id="1621989"/>
    <lineage>
        <taxon>Bacteria</taxon>
        <taxon>Pseudomonadati</taxon>
        <taxon>Thermodesulfobacteriota</taxon>
        <taxon>Candidatus Desulfofervidia</taxon>
        <taxon>Candidatus Desulfofervidales</taxon>
        <taxon>Candidatus Desulfofervidaceae</taxon>
        <taxon>Candidatus Desulfofervidus</taxon>
    </lineage>
</organism>
<dbReference type="PANTHER" id="PTHR43172">
    <property type="entry name" value="ADENYLOSUCCINATE LYASE"/>
    <property type="match status" value="1"/>
</dbReference>
<dbReference type="InterPro" id="IPR008948">
    <property type="entry name" value="L-Aspartase-like"/>
</dbReference>
<protein>
    <submittedName>
        <fullName evidence="2">Adenylosuccinate lyase</fullName>
    </submittedName>
</protein>
<comment type="caution">
    <text evidence="2">The sequence shown here is derived from an EMBL/GenBank/DDBJ whole genome shotgun (WGS) entry which is preliminary data.</text>
</comment>
<accession>A0A7V1N3G4</accession>
<gene>
    <name evidence="2" type="ORF">ENJ03_04585</name>
</gene>
<dbReference type="GO" id="GO:0004018">
    <property type="term" value="F:N6-(1,2-dicarboxyethyl)AMP AMP-lyase (fumarate-forming) activity"/>
    <property type="evidence" value="ECO:0007669"/>
    <property type="project" value="TreeGrafter"/>
</dbReference>
<dbReference type="GO" id="GO:0070626">
    <property type="term" value="F:(S)-2-(5-amino-1-(5-phospho-D-ribosyl)imidazole-4-carboxamido) succinate lyase (fumarate-forming) activity"/>
    <property type="evidence" value="ECO:0007669"/>
    <property type="project" value="TreeGrafter"/>
</dbReference>
<evidence type="ECO:0000256" key="1">
    <source>
        <dbReference type="ARBA" id="ARBA00023239"/>
    </source>
</evidence>
<dbReference type="Gene3D" id="1.10.275.10">
    <property type="entry name" value="Fumarase/aspartase (N-terminal domain)"/>
    <property type="match status" value="1"/>
</dbReference>
<sequence length="71" mass="8346">MISRYTRPEMAKLWSLKNKYQKWLEIEILVCEAWAEKGVIPKEALAKIKEKASFSVERIAEIETQVKHDVI</sequence>
<evidence type="ECO:0000313" key="2">
    <source>
        <dbReference type="EMBL" id="HEB74478.1"/>
    </source>
</evidence>
<keyword evidence="1 2" id="KW-0456">Lyase</keyword>
<reference evidence="2" key="1">
    <citation type="journal article" date="2020" name="mSystems">
        <title>Genome- and Community-Level Interaction Insights into Carbon Utilization and Element Cycling Functions of Hydrothermarchaeota in Hydrothermal Sediment.</title>
        <authorList>
            <person name="Zhou Z."/>
            <person name="Liu Y."/>
            <person name="Xu W."/>
            <person name="Pan J."/>
            <person name="Luo Z.H."/>
            <person name="Li M."/>
        </authorList>
    </citation>
    <scope>NUCLEOTIDE SEQUENCE [LARGE SCALE GENOMIC DNA]</scope>
    <source>
        <strain evidence="2">HyVt-45</strain>
    </source>
</reference>
<feature type="non-terminal residue" evidence="2">
    <location>
        <position position="71"/>
    </location>
</feature>
<dbReference type="EMBL" id="DRKW01000271">
    <property type="protein sequence ID" value="HEB74478.1"/>
    <property type="molecule type" value="Genomic_DNA"/>
</dbReference>
<dbReference type="GO" id="GO:0044208">
    <property type="term" value="P:'de novo' AMP biosynthetic process"/>
    <property type="evidence" value="ECO:0007669"/>
    <property type="project" value="TreeGrafter"/>
</dbReference>
<dbReference type="GO" id="GO:0005829">
    <property type="term" value="C:cytosol"/>
    <property type="evidence" value="ECO:0007669"/>
    <property type="project" value="TreeGrafter"/>
</dbReference>
<dbReference type="SUPFAM" id="SSF48557">
    <property type="entry name" value="L-aspartase-like"/>
    <property type="match status" value="1"/>
</dbReference>
<dbReference type="InterPro" id="IPR024083">
    <property type="entry name" value="Fumarase/histidase_N"/>
</dbReference>
<name>A0A7V1N3G4_DESA2</name>